<evidence type="ECO:0000313" key="3">
    <source>
        <dbReference type="Proteomes" id="UP001642406"/>
    </source>
</evidence>
<protein>
    <submittedName>
        <fullName evidence="2">Uncharacterized protein</fullName>
    </submittedName>
</protein>
<keyword evidence="3" id="KW-1185">Reference proteome</keyword>
<dbReference type="Proteomes" id="UP001642406">
    <property type="component" value="Unassembled WGS sequence"/>
</dbReference>
<feature type="region of interest" description="Disordered" evidence="1">
    <location>
        <begin position="156"/>
        <end position="179"/>
    </location>
</feature>
<feature type="compositionally biased region" description="Low complexity" evidence="1">
    <location>
        <begin position="95"/>
        <end position="104"/>
    </location>
</feature>
<sequence length="179" mass="18751">MDDKGRMATAAATSFAGADSANAPASSQEESYTFSLSPRPPPLPLSTSSFAFEQPSLDSRLDESGGVMSPRPNSSTEDASVSFIHQPNPDYSGDSTSSATASTPTPLVTDAVVEHSISEDAPLSPFIEMMGDTQHTQAYGGGVCLACLAAVNSGTLSEEDGPMYGENVPLEDRRQPWRS</sequence>
<gene>
    <name evidence="2" type="ORF">SBRCBS47491_006214</name>
</gene>
<dbReference type="EMBL" id="CAWUHC010000059">
    <property type="protein sequence ID" value="CAK7226385.1"/>
    <property type="molecule type" value="Genomic_DNA"/>
</dbReference>
<comment type="caution">
    <text evidence="2">The sequence shown here is derived from an EMBL/GenBank/DDBJ whole genome shotgun (WGS) entry which is preliminary data.</text>
</comment>
<proteinExistence type="predicted"/>
<evidence type="ECO:0000256" key="1">
    <source>
        <dbReference type="SAM" id="MobiDB-lite"/>
    </source>
</evidence>
<reference evidence="2 3" key="1">
    <citation type="submission" date="2024-01" db="EMBL/GenBank/DDBJ databases">
        <authorList>
            <person name="Allen C."/>
            <person name="Tagirdzhanova G."/>
        </authorList>
    </citation>
    <scope>NUCLEOTIDE SEQUENCE [LARGE SCALE GENOMIC DNA]</scope>
</reference>
<accession>A0ABP0C5E4</accession>
<feature type="compositionally biased region" description="Polar residues" evidence="1">
    <location>
        <begin position="71"/>
        <end position="85"/>
    </location>
</feature>
<organism evidence="2 3">
    <name type="scientific">Sporothrix bragantina</name>
    <dbReference type="NCBI Taxonomy" id="671064"/>
    <lineage>
        <taxon>Eukaryota</taxon>
        <taxon>Fungi</taxon>
        <taxon>Dikarya</taxon>
        <taxon>Ascomycota</taxon>
        <taxon>Pezizomycotina</taxon>
        <taxon>Sordariomycetes</taxon>
        <taxon>Sordariomycetidae</taxon>
        <taxon>Ophiostomatales</taxon>
        <taxon>Ophiostomataceae</taxon>
        <taxon>Sporothrix</taxon>
    </lineage>
</organism>
<evidence type="ECO:0000313" key="2">
    <source>
        <dbReference type="EMBL" id="CAK7226385.1"/>
    </source>
</evidence>
<feature type="compositionally biased region" description="Basic and acidic residues" evidence="1">
    <location>
        <begin position="170"/>
        <end position="179"/>
    </location>
</feature>
<name>A0ABP0C5E4_9PEZI</name>
<feature type="compositionally biased region" description="Polar residues" evidence="1">
    <location>
        <begin position="24"/>
        <end position="34"/>
    </location>
</feature>
<feature type="region of interest" description="Disordered" evidence="1">
    <location>
        <begin position="1"/>
        <end position="104"/>
    </location>
</feature>
<feature type="compositionally biased region" description="Low complexity" evidence="1">
    <location>
        <begin position="8"/>
        <end position="23"/>
    </location>
</feature>